<keyword evidence="7 12" id="KW-0812">Transmembrane</keyword>
<reference evidence="18" key="1">
    <citation type="submission" date="2025-08" db="UniProtKB">
        <authorList>
            <consortium name="RefSeq"/>
        </authorList>
    </citation>
    <scope>IDENTIFICATION</scope>
</reference>
<comment type="similarity">
    <text evidence="4">Belongs to the connexin family. Alpha-type (group II) subfamily.</text>
</comment>
<dbReference type="GO" id="GO:0007267">
    <property type="term" value="P:cell-cell signaling"/>
    <property type="evidence" value="ECO:0007669"/>
    <property type="project" value="TreeGrafter"/>
</dbReference>
<dbReference type="Pfam" id="PF00029">
    <property type="entry name" value="Connexin"/>
    <property type="match status" value="1"/>
</dbReference>
<evidence type="ECO:0000256" key="14">
    <source>
        <dbReference type="SAM" id="Phobius"/>
    </source>
</evidence>
<evidence type="ECO:0000256" key="11">
    <source>
        <dbReference type="ARBA" id="ARBA00023136"/>
    </source>
</evidence>
<dbReference type="Gene3D" id="1.20.1440.80">
    <property type="entry name" value="Gap junction channel protein cysteine-rich domain"/>
    <property type="match status" value="1"/>
</dbReference>
<evidence type="ECO:0000313" key="18">
    <source>
        <dbReference type="RefSeq" id="XP_021014008.1"/>
    </source>
</evidence>
<name>A0A6P5PEW8_MUSCR</name>
<dbReference type="Pfam" id="PF16791">
    <property type="entry name" value="Connexin40_C"/>
    <property type="match status" value="1"/>
</dbReference>
<sequence>MEGLLLKCLSSGTHSNIYPSSRGPNDNLKRNSTKVHPEKPKARPRSPTLGKMGDWSFLGEFLEEVHKHSTVIGKVWLTVLFIFRMLVLGTAAESSWGDEQADFRCDTIQPGCQNVCYDQAFPISHIRYWVLQIIFVSTPSLVYMGHAMHTVRMQEKQKLRDAEKAKEAHRTGAYEYPVAEKAELSCWKEVDGKIVLQGTLLNTYVCTILIRTTMEVAFIVGQYLLYGIFLDTLHVCRRSPCPHPVNCYVSRPTEKNVFIVFMMAVAGLSLFLSLAELYHLGWKKIRQRFGKSRQGVDKHQLPGPPTSLVQSLTPPPDFNQCLKNSPSEKFFSDFSNNMGSRKNADALATEEVPNQEQIPGEGFIHMHYSQKPEYASGASAGHRLPQGYHSDKRRLSKASSKARSGGFTIISASSLLPSRDDFAM</sequence>
<dbReference type="PANTHER" id="PTHR11984">
    <property type="entry name" value="CONNEXIN"/>
    <property type="match status" value="1"/>
</dbReference>
<evidence type="ECO:0000256" key="7">
    <source>
        <dbReference type="ARBA" id="ARBA00022692"/>
    </source>
</evidence>
<dbReference type="KEGG" id="mcal:110291291"/>
<feature type="domain" description="Connexin N-terminal" evidence="15">
    <location>
        <begin position="94"/>
        <end position="127"/>
    </location>
</feature>
<evidence type="ECO:0000256" key="8">
    <source>
        <dbReference type="ARBA" id="ARBA00022868"/>
    </source>
</evidence>
<comment type="subcellular location">
    <subcellularLocation>
        <location evidence="2">Cell junction</location>
        <location evidence="2">Gap junction</location>
    </subcellularLocation>
    <subcellularLocation>
        <location evidence="3 12">Cell membrane</location>
        <topology evidence="3 12">Multi-pass membrane protein</topology>
    </subcellularLocation>
</comment>
<protein>
    <recommendedName>
        <fullName evidence="12">Gap junction protein</fullName>
    </recommendedName>
</protein>
<dbReference type="PRINTS" id="PR00206">
    <property type="entry name" value="CONNEXIN"/>
</dbReference>
<evidence type="ECO:0000256" key="2">
    <source>
        <dbReference type="ARBA" id="ARBA00004610"/>
    </source>
</evidence>
<keyword evidence="11 14" id="KW-0472">Membrane</keyword>
<evidence type="ECO:0000259" key="15">
    <source>
        <dbReference type="SMART" id="SM00037"/>
    </source>
</evidence>
<evidence type="ECO:0000256" key="6">
    <source>
        <dbReference type="ARBA" id="ARBA00022475"/>
    </source>
</evidence>
<evidence type="ECO:0000256" key="13">
    <source>
        <dbReference type="SAM" id="MobiDB-lite"/>
    </source>
</evidence>
<keyword evidence="9" id="KW-0965">Cell junction</keyword>
<dbReference type="FunFam" id="1.20.1440.80:FF:000001">
    <property type="entry name" value="Gap junction alpha-1"/>
    <property type="match status" value="1"/>
</dbReference>
<dbReference type="PANTHER" id="PTHR11984:SF13">
    <property type="entry name" value="GAP JUNCTION ALPHA-5 PROTEIN"/>
    <property type="match status" value="1"/>
</dbReference>
<dbReference type="GO" id="GO:0005922">
    <property type="term" value="C:connexin complex"/>
    <property type="evidence" value="ECO:0007669"/>
    <property type="project" value="InterPro"/>
</dbReference>
<keyword evidence="10 14" id="KW-1133">Transmembrane helix</keyword>
<dbReference type="SMART" id="SM00037">
    <property type="entry name" value="CNX"/>
    <property type="match status" value="1"/>
</dbReference>
<dbReference type="Proteomes" id="UP000515126">
    <property type="component" value="Chromosome 3"/>
</dbReference>
<dbReference type="GeneID" id="110291291"/>
<feature type="domain" description="Connexin cysteine-rich" evidence="16">
    <location>
        <begin position="214"/>
        <end position="280"/>
    </location>
</feature>
<evidence type="ECO:0000256" key="5">
    <source>
        <dbReference type="ARBA" id="ARBA00011455"/>
    </source>
</evidence>
<comment type="subunit">
    <text evidence="5 12">A connexon is composed of a hexamer of connexins.</text>
</comment>
<organism evidence="17 18">
    <name type="scientific">Mus caroli</name>
    <name type="common">Ryukyu mouse</name>
    <name type="synonym">Ricefield mouse</name>
    <dbReference type="NCBI Taxonomy" id="10089"/>
    <lineage>
        <taxon>Eukaryota</taxon>
        <taxon>Metazoa</taxon>
        <taxon>Chordata</taxon>
        <taxon>Craniata</taxon>
        <taxon>Vertebrata</taxon>
        <taxon>Euteleostomi</taxon>
        <taxon>Mammalia</taxon>
        <taxon>Eutheria</taxon>
        <taxon>Euarchontoglires</taxon>
        <taxon>Glires</taxon>
        <taxon>Rodentia</taxon>
        <taxon>Myomorpha</taxon>
        <taxon>Muroidea</taxon>
        <taxon>Muridae</taxon>
        <taxon>Murinae</taxon>
        <taxon>Mus</taxon>
        <taxon>Mus</taxon>
    </lineage>
</organism>
<dbReference type="RefSeq" id="XP_021014008.1">
    <property type="nucleotide sequence ID" value="XM_021158349.1"/>
</dbReference>
<evidence type="ECO:0000256" key="12">
    <source>
        <dbReference type="RuleBase" id="RU000630"/>
    </source>
</evidence>
<evidence type="ECO:0000256" key="10">
    <source>
        <dbReference type="ARBA" id="ARBA00022989"/>
    </source>
</evidence>
<proteinExistence type="inferred from homology"/>
<keyword evidence="6" id="KW-1003">Cell membrane</keyword>
<evidence type="ECO:0000259" key="16">
    <source>
        <dbReference type="SMART" id="SM01089"/>
    </source>
</evidence>
<dbReference type="InterPro" id="IPR034634">
    <property type="entry name" value="Connexin_C"/>
</dbReference>
<comment type="function">
    <text evidence="1 12">One gap junction consists of a cluster of closely packed pairs of transmembrane channels, the connexons, through which materials of low MW diffuse from one cell to a neighboring cell.</text>
</comment>
<feature type="region of interest" description="Disordered" evidence="13">
    <location>
        <begin position="375"/>
        <end position="401"/>
    </location>
</feature>
<dbReference type="SUPFAM" id="SSF118220">
    <property type="entry name" value="Connexin43"/>
    <property type="match status" value="1"/>
</dbReference>
<feature type="region of interest" description="Disordered" evidence="13">
    <location>
        <begin position="16"/>
        <end position="48"/>
    </location>
</feature>
<dbReference type="CTD" id="2702"/>
<dbReference type="InterPro" id="IPR017990">
    <property type="entry name" value="Connexin_CS"/>
</dbReference>
<evidence type="ECO:0000256" key="1">
    <source>
        <dbReference type="ARBA" id="ARBA00003922"/>
    </source>
</evidence>
<dbReference type="InterPro" id="IPR000500">
    <property type="entry name" value="Connexin"/>
</dbReference>
<gene>
    <name evidence="18" type="primary">Gja5</name>
</gene>
<dbReference type="InterPro" id="IPR013092">
    <property type="entry name" value="Connexin_N"/>
</dbReference>
<dbReference type="InterPro" id="IPR031862">
    <property type="entry name" value="Cx40_C"/>
</dbReference>
<keyword evidence="17" id="KW-1185">Reference proteome</keyword>
<evidence type="ECO:0000313" key="17">
    <source>
        <dbReference type="Proteomes" id="UP000515126"/>
    </source>
</evidence>
<dbReference type="InterPro" id="IPR002264">
    <property type="entry name" value="Connexin40"/>
</dbReference>
<evidence type="ECO:0000256" key="3">
    <source>
        <dbReference type="ARBA" id="ARBA00004651"/>
    </source>
</evidence>
<feature type="transmembrane region" description="Helical" evidence="14">
    <location>
        <begin position="257"/>
        <end position="278"/>
    </location>
</feature>
<dbReference type="GO" id="GO:0007507">
    <property type="term" value="P:heart development"/>
    <property type="evidence" value="ECO:0007669"/>
    <property type="project" value="TreeGrafter"/>
</dbReference>
<dbReference type="PRINTS" id="PR01135">
    <property type="entry name" value="CONNEXINA5"/>
</dbReference>
<accession>A0A6P5PEW8</accession>
<dbReference type="InterPro" id="IPR038359">
    <property type="entry name" value="Connexin_N_sf"/>
</dbReference>
<dbReference type="GO" id="GO:0086076">
    <property type="term" value="F:gap junction channel activity involved in atrial cardiac muscle cell-AV node cell electrical coupling"/>
    <property type="evidence" value="ECO:0007669"/>
    <property type="project" value="TreeGrafter"/>
</dbReference>
<evidence type="ECO:0000256" key="9">
    <source>
        <dbReference type="ARBA" id="ARBA00022949"/>
    </source>
</evidence>
<dbReference type="PROSITE" id="PS00408">
    <property type="entry name" value="CONNEXINS_2"/>
    <property type="match status" value="1"/>
</dbReference>
<dbReference type="PROSITE" id="PS00407">
    <property type="entry name" value="CONNEXINS_1"/>
    <property type="match status" value="1"/>
</dbReference>
<keyword evidence="8 12" id="KW-0303">Gap junction</keyword>
<dbReference type="AlphaFoldDB" id="A0A6P5PEW8"/>
<evidence type="ECO:0000256" key="4">
    <source>
        <dbReference type="ARBA" id="ARBA00006589"/>
    </source>
</evidence>
<dbReference type="SMART" id="SM01089">
    <property type="entry name" value="Connexin_CCC"/>
    <property type="match status" value="1"/>
</dbReference>
<dbReference type="InterPro" id="IPR019570">
    <property type="entry name" value="Connexin_CCC"/>
</dbReference>